<feature type="domain" description="Transglutaminase-like" evidence="2">
    <location>
        <begin position="368"/>
        <end position="437"/>
    </location>
</feature>
<evidence type="ECO:0000256" key="1">
    <source>
        <dbReference type="SAM" id="Phobius"/>
    </source>
</evidence>
<evidence type="ECO:0000259" key="2">
    <source>
        <dbReference type="SMART" id="SM00460"/>
    </source>
</evidence>
<dbReference type="AlphaFoldDB" id="A0A2H0XB96"/>
<dbReference type="Pfam" id="PF01841">
    <property type="entry name" value="Transglut_core"/>
    <property type="match status" value="1"/>
</dbReference>
<evidence type="ECO:0000313" key="3">
    <source>
        <dbReference type="EMBL" id="PIS22131.1"/>
    </source>
</evidence>
<sequence>MRKNLVRVFVVGVIVASVVKNHVYAQEANFDTTYNIEYAVDTSLVVSVKENIGIINQNASAVPSSFIETITNIIIYDIKVLDAKGREIQPEIEMKEGQKETVIKIPIEDPAVGKAKKTQITLFYKTKDLAGKTGRILNLHIPKAPVSDFIQEYNVQVKIPRDFGPQISITPTPIEEKMEEEGYLLLYNKQSLEKYGISASFGDYQIFDFALEYELKNDSFLARTMSVTLPPPIKNYQEVSLASISPKPLKLKKDVDGNILALFKVGGKKLLTVKVVGKAKVYTKETGSVAHETYSTIPGGLSRFTNSQPYWETQDQQIVGVMQSLTSKEKSITQNALSIYTYITKNISYDFEKAREGGSLTRKGVLQTLKDKKGLCLDFTDLFIALARSAGIPAREVDGYAYTKDFSATPTLQTNLLHSWVQYYNPQLGWVSVDPTWGATSGLDYFSKLDNNHLAFAIKGADSQNPQPATKFKVDFSKDDYFNHNSLFDLENLPQDGNFTPNPVFTGVIVAGLGLCTILVLLKVHSKRRYK</sequence>
<dbReference type="InterPro" id="IPR038765">
    <property type="entry name" value="Papain-like_cys_pep_sf"/>
</dbReference>
<reference evidence="4" key="1">
    <citation type="submission" date="2017-09" db="EMBL/GenBank/DDBJ databases">
        <title>Depth-based differentiation of microbial function through sediment-hosted aquifers and enrichment of novel symbionts in the deep terrestrial subsurface.</title>
        <authorList>
            <person name="Probst A.J."/>
            <person name="Ladd B."/>
            <person name="Jarett J.K."/>
            <person name="Geller-Mcgrath D.E."/>
            <person name="Sieber C.M.K."/>
            <person name="Emerson J.B."/>
            <person name="Anantharaman K."/>
            <person name="Thomas B.C."/>
            <person name="Malmstrom R."/>
            <person name="Stieglmeier M."/>
            <person name="Klingl A."/>
            <person name="Woyke T."/>
            <person name="Ryan C.M."/>
            <person name="Banfield J.F."/>
        </authorList>
    </citation>
    <scope>NUCLEOTIDE SEQUENCE [LARGE SCALE GENOMIC DNA]</scope>
</reference>
<name>A0A2H0XB96_UNCKA</name>
<dbReference type="InterPro" id="IPR002931">
    <property type="entry name" value="Transglutaminase-like"/>
</dbReference>
<dbReference type="SUPFAM" id="SSF54001">
    <property type="entry name" value="Cysteine proteinases"/>
    <property type="match status" value="1"/>
</dbReference>
<keyword evidence="1" id="KW-1133">Transmembrane helix</keyword>
<proteinExistence type="predicted"/>
<dbReference type="SMART" id="SM00460">
    <property type="entry name" value="TGc"/>
    <property type="match status" value="1"/>
</dbReference>
<dbReference type="EMBL" id="PEYU01000079">
    <property type="protein sequence ID" value="PIS22131.1"/>
    <property type="molecule type" value="Genomic_DNA"/>
</dbReference>
<evidence type="ECO:0000313" key="4">
    <source>
        <dbReference type="Proteomes" id="UP000231252"/>
    </source>
</evidence>
<dbReference type="PANTHER" id="PTHR33490">
    <property type="entry name" value="BLR5614 PROTEIN-RELATED"/>
    <property type="match status" value="1"/>
</dbReference>
<dbReference type="Proteomes" id="UP000231252">
    <property type="component" value="Unassembled WGS sequence"/>
</dbReference>
<dbReference type="Gene3D" id="3.10.620.30">
    <property type="match status" value="1"/>
</dbReference>
<gene>
    <name evidence="3" type="ORF">COT50_03630</name>
</gene>
<dbReference type="PANTHER" id="PTHR33490:SF6">
    <property type="entry name" value="SLL1049 PROTEIN"/>
    <property type="match status" value="1"/>
</dbReference>
<organism evidence="3 4">
    <name type="scientific">candidate division WWE3 bacterium CG08_land_8_20_14_0_20_41_10</name>
    <dbReference type="NCBI Taxonomy" id="1975085"/>
    <lineage>
        <taxon>Bacteria</taxon>
        <taxon>Katanobacteria</taxon>
    </lineage>
</organism>
<accession>A0A2H0XB96</accession>
<keyword evidence="1" id="KW-0472">Membrane</keyword>
<keyword evidence="1" id="KW-0812">Transmembrane</keyword>
<protein>
    <recommendedName>
        <fullName evidence="2">Transglutaminase-like domain-containing protein</fullName>
    </recommendedName>
</protein>
<comment type="caution">
    <text evidence="3">The sequence shown here is derived from an EMBL/GenBank/DDBJ whole genome shotgun (WGS) entry which is preliminary data.</text>
</comment>
<feature type="transmembrane region" description="Helical" evidence="1">
    <location>
        <begin position="504"/>
        <end position="522"/>
    </location>
</feature>